<keyword evidence="3" id="KW-0472">Membrane</keyword>
<keyword evidence="3" id="KW-0812">Transmembrane</keyword>
<feature type="region of interest" description="Disordered" evidence="2">
    <location>
        <begin position="1"/>
        <end position="86"/>
    </location>
</feature>
<organism evidence="4 5">
    <name type="scientific">Coleophoma cylindrospora</name>
    <dbReference type="NCBI Taxonomy" id="1849047"/>
    <lineage>
        <taxon>Eukaryota</taxon>
        <taxon>Fungi</taxon>
        <taxon>Dikarya</taxon>
        <taxon>Ascomycota</taxon>
        <taxon>Pezizomycotina</taxon>
        <taxon>Leotiomycetes</taxon>
        <taxon>Helotiales</taxon>
        <taxon>Dermateaceae</taxon>
        <taxon>Coleophoma</taxon>
    </lineage>
</organism>
<evidence type="ECO:0000256" key="1">
    <source>
        <dbReference type="SAM" id="Coils"/>
    </source>
</evidence>
<dbReference type="OrthoDB" id="3547353at2759"/>
<dbReference type="EMBL" id="PDLM01000005">
    <property type="protein sequence ID" value="RDW77783.1"/>
    <property type="molecule type" value="Genomic_DNA"/>
</dbReference>
<dbReference type="Proteomes" id="UP000256645">
    <property type="component" value="Unassembled WGS sequence"/>
</dbReference>
<evidence type="ECO:0000256" key="2">
    <source>
        <dbReference type="SAM" id="MobiDB-lite"/>
    </source>
</evidence>
<feature type="compositionally biased region" description="Acidic residues" evidence="2">
    <location>
        <begin position="65"/>
        <end position="74"/>
    </location>
</feature>
<evidence type="ECO:0000313" key="4">
    <source>
        <dbReference type="EMBL" id="RDW77783.1"/>
    </source>
</evidence>
<protein>
    <submittedName>
        <fullName evidence="4">Uncharacterized protein</fullName>
    </submittedName>
</protein>
<evidence type="ECO:0000256" key="3">
    <source>
        <dbReference type="SAM" id="Phobius"/>
    </source>
</evidence>
<feature type="coiled-coil region" evidence="1">
    <location>
        <begin position="94"/>
        <end position="121"/>
    </location>
</feature>
<accession>A0A3D8RUQ8</accession>
<name>A0A3D8RUQ8_9HELO</name>
<keyword evidence="5" id="KW-1185">Reference proteome</keyword>
<sequence>MVEDGVPQAHFDPSYYTGIPNSAPPSFRSRASTVSSRAPLPPAYYHHQPAAQRPSQQSTAVPDAGTDEDADSVVEDPGISLWGGSSVMDTTDSVSVRENMIAQLLNRIERLESRLEDAPLASKEVDLEAQRKARRRSLCITIGVTIGVVVFALWFMAVILLSIYARVEMAKHAGLVKDNSLKD</sequence>
<feature type="transmembrane region" description="Helical" evidence="3">
    <location>
        <begin position="138"/>
        <end position="165"/>
    </location>
</feature>
<keyword evidence="1" id="KW-0175">Coiled coil</keyword>
<dbReference type="AlphaFoldDB" id="A0A3D8RUQ8"/>
<keyword evidence="3" id="KW-1133">Transmembrane helix</keyword>
<comment type="caution">
    <text evidence="4">The sequence shown here is derived from an EMBL/GenBank/DDBJ whole genome shotgun (WGS) entry which is preliminary data.</text>
</comment>
<evidence type="ECO:0000313" key="5">
    <source>
        <dbReference type="Proteomes" id="UP000256645"/>
    </source>
</evidence>
<proteinExistence type="predicted"/>
<reference evidence="4 5" key="1">
    <citation type="journal article" date="2018" name="IMA Fungus">
        <title>IMA Genome-F 9: Draft genome sequence of Annulohypoxylon stygium, Aspergillus mulundensis, Berkeleyomyces basicola (syn. Thielaviopsis basicola), Ceratocystis smalleyi, two Cercospora beticola strains, Coleophoma cylindrospora, Fusarium fracticaudum, Phialophora cf. hyalina, and Morchella septimelata.</title>
        <authorList>
            <person name="Wingfield B.D."/>
            <person name="Bills G.F."/>
            <person name="Dong Y."/>
            <person name="Huang W."/>
            <person name="Nel W.J."/>
            <person name="Swalarsk-Parry B.S."/>
            <person name="Vaghefi N."/>
            <person name="Wilken P.M."/>
            <person name="An Z."/>
            <person name="de Beer Z.W."/>
            <person name="De Vos L."/>
            <person name="Chen L."/>
            <person name="Duong T.A."/>
            <person name="Gao Y."/>
            <person name="Hammerbacher A."/>
            <person name="Kikkert J.R."/>
            <person name="Li Y."/>
            <person name="Li H."/>
            <person name="Li K."/>
            <person name="Li Q."/>
            <person name="Liu X."/>
            <person name="Ma X."/>
            <person name="Naidoo K."/>
            <person name="Pethybridge S.J."/>
            <person name="Sun J."/>
            <person name="Steenkamp E.T."/>
            <person name="van der Nest M.A."/>
            <person name="van Wyk S."/>
            <person name="Wingfield M.J."/>
            <person name="Xiong C."/>
            <person name="Yue Q."/>
            <person name="Zhang X."/>
        </authorList>
    </citation>
    <scope>NUCLEOTIDE SEQUENCE [LARGE SCALE GENOMIC DNA]</scope>
    <source>
        <strain evidence="4 5">BP6252</strain>
    </source>
</reference>
<gene>
    <name evidence="4" type="ORF">BP6252_05836</name>
</gene>